<dbReference type="InterPro" id="IPR003423">
    <property type="entry name" value="OMP_efflux"/>
</dbReference>
<feature type="chain" id="PRO_5047254124" evidence="3">
    <location>
        <begin position="23"/>
        <end position="430"/>
    </location>
</feature>
<dbReference type="SUPFAM" id="SSF56954">
    <property type="entry name" value="Outer membrane efflux proteins (OEP)"/>
    <property type="match status" value="1"/>
</dbReference>
<feature type="signal peptide" evidence="3">
    <location>
        <begin position="1"/>
        <end position="22"/>
    </location>
</feature>
<protein>
    <submittedName>
        <fullName evidence="4">TolC family protein</fullName>
    </submittedName>
</protein>
<gene>
    <name evidence="4" type="ORF">NG821_00835</name>
</gene>
<comment type="caution">
    <text evidence="4">The sequence shown here is derived from an EMBL/GenBank/DDBJ whole genome shotgun (WGS) entry which is preliminary data.</text>
</comment>
<dbReference type="PANTHER" id="PTHR30203:SF23">
    <property type="entry name" value="OUTER MEMBRANE EFFLUX PROTEIN"/>
    <property type="match status" value="1"/>
</dbReference>
<proteinExistence type="inferred from homology"/>
<dbReference type="PANTHER" id="PTHR30203">
    <property type="entry name" value="OUTER MEMBRANE CATION EFFLUX PROTEIN"/>
    <property type="match status" value="1"/>
</dbReference>
<dbReference type="Pfam" id="PF02321">
    <property type="entry name" value="OEP"/>
    <property type="match status" value="2"/>
</dbReference>
<feature type="region of interest" description="Disordered" evidence="2">
    <location>
        <begin position="111"/>
        <end position="131"/>
    </location>
</feature>
<reference evidence="4 5" key="1">
    <citation type="submission" date="2022-06" db="EMBL/GenBank/DDBJ databases">
        <title>A taxonomic note on the genus Prevotella: Description of four novel genera and emended description of the genera Hallella and Xylanibacter.</title>
        <authorList>
            <person name="Hitch T.C.A."/>
        </authorList>
    </citation>
    <scope>NUCLEOTIDE SEQUENCE [LARGE SCALE GENOMIC DNA]</scope>
    <source>
        <strain evidence="4 5">DSM 100619</strain>
    </source>
</reference>
<dbReference type="Gene3D" id="1.20.1600.10">
    <property type="entry name" value="Outer membrane efflux proteins (OEP)"/>
    <property type="match status" value="1"/>
</dbReference>
<keyword evidence="3" id="KW-0732">Signal</keyword>
<organism evidence="4 5">
    <name type="scientific">Segatella cerevisiae</name>
    <dbReference type="NCBI Taxonomy" id="2053716"/>
    <lineage>
        <taxon>Bacteria</taxon>
        <taxon>Pseudomonadati</taxon>
        <taxon>Bacteroidota</taxon>
        <taxon>Bacteroidia</taxon>
        <taxon>Bacteroidales</taxon>
        <taxon>Prevotellaceae</taxon>
        <taxon>Segatella</taxon>
    </lineage>
</organism>
<keyword evidence="5" id="KW-1185">Reference proteome</keyword>
<name>A0ABT1BTJ7_9BACT</name>
<evidence type="ECO:0000256" key="3">
    <source>
        <dbReference type="SAM" id="SignalP"/>
    </source>
</evidence>
<evidence type="ECO:0000313" key="4">
    <source>
        <dbReference type="EMBL" id="MCO6024401.1"/>
    </source>
</evidence>
<comment type="similarity">
    <text evidence="1">Belongs to the outer membrane factor (OMF) (TC 1.B.17) family.</text>
</comment>
<evidence type="ECO:0000313" key="5">
    <source>
        <dbReference type="Proteomes" id="UP001204015"/>
    </source>
</evidence>
<dbReference type="RefSeq" id="WP_252759765.1">
    <property type="nucleotide sequence ID" value="NZ_JAMXLY010000002.1"/>
</dbReference>
<dbReference type="EMBL" id="JAMXLY010000002">
    <property type="protein sequence ID" value="MCO6024401.1"/>
    <property type="molecule type" value="Genomic_DNA"/>
</dbReference>
<evidence type="ECO:0000256" key="2">
    <source>
        <dbReference type="SAM" id="MobiDB-lite"/>
    </source>
</evidence>
<accession>A0ABT1BTJ7</accession>
<dbReference type="InterPro" id="IPR010131">
    <property type="entry name" value="MdtP/NodT-like"/>
</dbReference>
<dbReference type="Proteomes" id="UP001204015">
    <property type="component" value="Unassembled WGS sequence"/>
</dbReference>
<evidence type="ECO:0000256" key="1">
    <source>
        <dbReference type="ARBA" id="ARBA00007613"/>
    </source>
</evidence>
<sequence length="430" mass="49353">MNHYRLNFLVLIFIASSPGLIAAESGSVGASLTVSLSEAEQAMLRHNPQLRSKDYDIQASSAQLSQDKRYDNPNISSMYNVYNPSNKRYFDTSRNGEIDLQIEQPIAIGGQHKEKVRESQAMTESSKYNRKDTERQLLQQLDEKFIELYYLQKENHIYEKENLSLEKIHQAYQEQMEKGNIPELEVQRIENMHFQLLQEQQELLTSEKDLEKDIRLLTGLPEDKDIIPVINDRQIISSLSSVLNLKELLAMAQSRPDIIAQNYNIQASEHEVKLQKAKALPQVSLQGEYDKNGNIGHNYFGVGVGLSIPIFDHNKGNIKVAEIQSRQAQLDQETNRQQIEADIRQNFSQLFLDKKIVDEADGKFSNSIDDLINQAELQYMKRNISMLEFLDLYTSYKDSYIAINESKKRLLDSAVNMNALVGSNIIKLNY</sequence>